<evidence type="ECO:0000313" key="1">
    <source>
        <dbReference type="EMBL" id="ESK65549.1"/>
    </source>
</evidence>
<dbReference type="GeneID" id="84817563"/>
<dbReference type="Proteomes" id="UP000019050">
    <property type="component" value="Unassembled WGS sequence"/>
</dbReference>
<dbReference type="PANTHER" id="PTHR38479">
    <property type="entry name" value="LMO0824 PROTEIN"/>
    <property type="match status" value="1"/>
</dbReference>
<comment type="caution">
    <text evidence="1">The sequence shown here is derived from an EMBL/GenBank/DDBJ whole genome shotgun (WGS) entry which is preliminary data.</text>
</comment>
<sequence>MTITAQEILAQRLYHQALLESKLTGTEVLAKSLGIQSQYVTHGIYNYFNRLADPKADSYADLTEQGILAWGQRGTYHFYDRPTWEALSLLLSETVSWPWSHLAEQGVEVAAQLDRLAGYLADGPLTREALKDCYGQEEWRQLFRWGGLFLAASRQGQLYQTLSHGDRQVHWQPAPEGQDLHLLKHQLLATYFSFYGPATLADAAHFFGVPQAFFSQVDLSAWPSCRYGKQTFYYESWQDAAKLPTVLVLGKFDALLVSYKSKDILVEKDRHQTIWQKAGQIPALILIRGQVKGQWNLRQQGDQITFQVTSAQPLAKAHQATIRARFKAFARWWGKQVKAIDFVVES</sequence>
<dbReference type="AlphaFoldDB" id="W1Q625"/>
<accession>W1Q625</accession>
<dbReference type="RefSeq" id="WP_023391668.1">
    <property type="nucleotide sequence ID" value="NZ_KI535340.1"/>
</dbReference>
<dbReference type="STRING" id="592010.GCWU000182_001023"/>
<evidence type="ECO:0008006" key="3">
    <source>
        <dbReference type="Google" id="ProtNLM"/>
    </source>
</evidence>
<dbReference type="HOGENOM" id="CLU_069364_0_0_9"/>
<dbReference type="eggNOG" id="COG3214">
    <property type="taxonomic scope" value="Bacteria"/>
</dbReference>
<keyword evidence="2" id="KW-1185">Reference proteome</keyword>
<name>W1Q625_ABIDE</name>
<reference evidence="1" key="1">
    <citation type="submission" date="2013-06" db="EMBL/GenBank/DDBJ databases">
        <authorList>
            <person name="Weinstock G."/>
            <person name="Sodergren E."/>
            <person name="Clifton S."/>
            <person name="Fulton L."/>
            <person name="Fulton B."/>
            <person name="Courtney L."/>
            <person name="Fronick C."/>
            <person name="Harrison M."/>
            <person name="Strong C."/>
            <person name="Farmer C."/>
            <person name="Delahaunty K."/>
            <person name="Markovic C."/>
            <person name="Hall O."/>
            <person name="Minx P."/>
            <person name="Tomlinson C."/>
            <person name="Mitreva M."/>
            <person name="Nelson J."/>
            <person name="Hou S."/>
            <person name="Wollam A."/>
            <person name="Pepin K.H."/>
            <person name="Johnson M."/>
            <person name="Bhonagiri V."/>
            <person name="Nash W.E."/>
            <person name="Warren W."/>
            <person name="Chinwalla A."/>
            <person name="Mardis E.R."/>
            <person name="Wilson R.K."/>
        </authorList>
    </citation>
    <scope>NUCLEOTIDE SEQUENCE [LARGE SCALE GENOMIC DNA]</scope>
    <source>
        <strain evidence="1">ATCC 49176</strain>
    </source>
</reference>
<dbReference type="PANTHER" id="PTHR38479:SF2">
    <property type="entry name" value="WINGED HELIX DNA-BINDING DOMAIN-CONTAINING PROTEIN"/>
    <property type="match status" value="1"/>
</dbReference>
<protein>
    <recommendedName>
        <fullName evidence="3">Winged helix DNA-binding domain-containing protein</fullName>
    </recommendedName>
</protein>
<dbReference type="Pfam" id="PF06224">
    <property type="entry name" value="AlkZ-like"/>
    <property type="match status" value="1"/>
</dbReference>
<dbReference type="InterPro" id="IPR009351">
    <property type="entry name" value="AlkZ-like"/>
</dbReference>
<gene>
    <name evidence="1" type="ORF">GCWU000182_001023</name>
</gene>
<organism evidence="1 2">
    <name type="scientific">Abiotrophia defectiva ATCC 49176</name>
    <dbReference type="NCBI Taxonomy" id="592010"/>
    <lineage>
        <taxon>Bacteria</taxon>
        <taxon>Bacillati</taxon>
        <taxon>Bacillota</taxon>
        <taxon>Bacilli</taxon>
        <taxon>Lactobacillales</taxon>
        <taxon>Aerococcaceae</taxon>
        <taxon>Abiotrophia</taxon>
    </lineage>
</organism>
<dbReference type="EMBL" id="ACIN03000007">
    <property type="protein sequence ID" value="ESK65549.1"/>
    <property type="molecule type" value="Genomic_DNA"/>
</dbReference>
<dbReference type="OrthoDB" id="57247at2"/>
<evidence type="ECO:0000313" key="2">
    <source>
        <dbReference type="Proteomes" id="UP000019050"/>
    </source>
</evidence>
<proteinExistence type="predicted"/>